<organism evidence="1 2">
    <name type="scientific">Pistacia integerrima</name>
    <dbReference type="NCBI Taxonomy" id="434235"/>
    <lineage>
        <taxon>Eukaryota</taxon>
        <taxon>Viridiplantae</taxon>
        <taxon>Streptophyta</taxon>
        <taxon>Embryophyta</taxon>
        <taxon>Tracheophyta</taxon>
        <taxon>Spermatophyta</taxon>
        <taxon>Magnoliopsida</taxon>
        <taxon>eudicotyledons</taxon>
        <taxon>Gunneridae</taxon>
        <taxon>Pentapetalae</taxon>
        <taxon>rosids</taxon>
        <taxon>malvids</taxon>
        <taxon>Sapindales</taxon>
        <taxon>Anacardiaceae</taxon>
        <taxon>Pistacia</taxon>
    </lineage>
</organism>
<protein>
    <submittedName>
        <fullName evidence="1">Uncharacterized protein</fullName>
    </submittedName>
</protein>
<evidence type="ECO:0000313" key="2">
    <source>
        <dbReference type="Proteomes" id="UP001163603"/>
    </source>
</evidence>
<gene>
    <name evidence="1" type="ORF">Pint_21192</name>
</gene>
<comment type="caution">
    <text evidence="1">The sequence shown here is derived from an EMBL/GenBank/DDBJ whole genome shotgun (WGS) entry which is preliminary data.</text>
</comment>
<sequence>MPREAQGRIEELSVKRSGKEQRMGCAPSDPLIIMKGFDASKQASLGKGFFSLLLAFLLLRGERSLTYSFEAWYEVKGLHFTYDQISGQP</sequence>
<keyword evidence="2" id="KW-1185">Reference proteome</keyword>
<name>A0ACC0XBF7_9ROSI</name>
<reference evidence="2" key="1">
    <citation type="journal article" date="2023" name="G3 (Bethesda)">
        <title>Genome assembly and association tests identify interacting loci associated with vigor, precocity, and sex in interspecific pistachio rootstocks.</title>
        <authorList>
            <person name="Palmer W."/>
            <person name="Jacygrad E."/>
            <person name="Sagayaradj S."/>
            <person name="Cavanaugh K."/>
            <person name="Han R."/>
            <person name="Bertier L."/>
            <person name="Beede B."/>
            <person name="Kafkas S."/>
            <person name="Golino D."/>
            <person name="Preece J."/>
            <person name="Michelmore R."/>
        </authorList>
    </citation>
    <scope>NUCLEOTIDE SEQUENCE [LARGE SCALE GENOMIC DNA]</scope>
</reference>
<dbReference type="Proteomes" id="UP001163603">
    <property type="component" value="Chromosome 13"/>
</dbReference>
<proteinExistence type="predicted"/>
<evidence type="ECO:0000313" key="1">
    <source>
        <dbReference type="EMBL" id="KAJ0013819.1"/>
    </source>
</evidence>
<accession>A0ACC0XBF7</accession>
<dbReference type="EMBL" id="CM047748">
    <property type="protein sequence ID" value="KAJ0013819.1"/>
    <property type="molecule type" value="Genomic_DNA"/>
</dbReference>